<evidence type="ECO:0000256" key="4">
    <source>
        <dbReference type="ARBA" id="ARBA00022475"/>
    </source>
</evidence>
<dbReference type="GO" id="GO:0005886">
    <property type="term" value="C:plasma membrane"/>
    <property type="evidence" value="ECO:0007669"/>
    <property type="project" value="UniProtKB-SubCell"/>
</dbReference>
<gene>
    <name evidence="10" type="primary">bioY</name>
    <name evidence="10" type="ORF">CES85_4592</name>
</gene>
<protein>
    <recommendedName>
        <fullName evidence="8">Biotin transporter</fullName>
    </recommendedName>
</protein>
<keyword evidence="6 9" id="KW-1133">Transmembrane helix</keyword>
<comment type="subcellular location">
    <subcellularLocation>
        <location evidence="1 8">Cell membrane</location>
        <topology evidence="1 8">Multi-pass membrane protein</topology>
    </subcellularLocation>
</comment>
<evidence type="ECO:0000256" key="9">
    <source>
        <dbReference type="SAM" id="Phobius"/>
    </source>
</evidence>
<sequence length="179" mass="18335">MIALFTAIIVVLGLIPPIMLTFVPVPIHAQSLGVLLAGVVLGGRGGTLSVLLLIALVAIGLPVLAGGRGGPGIFLSPTAGYLVGFLPAAFVTGWISGKVAQGTNGGWKTFTGFFFAATIGVLIDHLFGIAWLIVYVGLSPLAALVGDLVFVPGDLLKAAVAAYVGQFILVNFGNRLREI</sequence>
<organism evidence="10 11">
    <name type="scientific">Ochrobactrum quorumnocens</name>
    <dbReference type="NCBI Taxonomy" id="271865"/>
    <lineage>
        <taxon>Bacteria</taxon>
        <taxon>Pseudomonadati</taxon>
        <taxon>Pseudomonadota</taxon>
        <taxon>Alphaproteobacteria</taxon>
        <taxon>Hyphomicrobiales</taxon>
        <taxon>Brucellaceae</taxon>
        <taxon>Brucella/Ochrobactrum group</taxon>
        <taxon>Ochrobactrum</taxon>
    </lineage>
</organism>
<evidence type="ECO:0000256" key="1">
    <source>
        <dbReference type="ARBA" id="ARBA00004651"/>
    </source>
</evidence>
<evidence type="ECO:0000256" key="2">
    <source>
        <dbReference type="ARBA" id="ARBA00010692"/>
    </source>
</evidence>
<dbReference type="GO" id="GO:0015225">
    <property type="term" value="F:biotin transmembrane transporter activity"/>
    <property type="evidence" value="ECO:0007669"/>
    <property type="project" value="UniProtKB-UniRule"/>
</dbReference>
<evidence type="ECO:0000256" key="7">
    <source>
        <dbReference type="ARBA" id="ARBA00023136"/>
    </source>
</evidence>
<evidence type="ECO:0000256" key="5">
    <source>
        <dbReference type="ARBA" id="ARBA00022692"/>
    </source>
</evidence>
<dbReference type="EMBL" id="CP022603">
    <property type="protein sequence ID" value="ASV83809.1"/>
    <property type="molecule type" value="Genomic_DNA"/>
</dbReference>
<accession>A0A248UBU3</accession>
<feature type="transmembrane region" description="Helical" evidence="9">
    <location>
        <begin position="72"/>
        <end position="95"/>
    </location>
</feature>
<dbReference type="Gene3D" id="1.10.1760.20">
    <property type="match status" value="1"/>
</dbReference>
<dbReference type="PANTHER" id="PTHR34295:SF4">
    <property type="entry name" value="BIOTIN TRANSPORTER BIOY-RELATED"/>
    <property type="match status" value="1"/>
</dbReference>
<feature type="transmembrane region" description="Helical" evidence="9">
    <location>
        <begin position="45"/>
        <end position="65"/>
    </location>
</feature>
<reference evidence="10 11" key="1">
    <citation type="submission" date="2017-07" db="EMBL/GenBank/DDBJ databases">
        <title>Phylogenetic study on the rhizospheric bacterium Ochrobactrum sp. A44.</title>
        <authorList>
            <person name="Krzyzanowska D.M."/>
            <person name="Ossowicki A."/>
            <person name="Rajewska M."/>
            <person name="Maciag T."/>
            <person name="Kaczynski Z."/>
            <person name="Czerwicka M."/>
            <person name="Jafra S."/>
        </authorList>
    </citation>
    <scope>NUCLEOTIDE SEQUENCE [LARGE SCALE GENOMIC DNA]</scope>
    <source>
        <strain evidence="10 11">A44</strain>
    </source>
</reference>
<evidence type="ECO:0000256" key="3">
    <source>
        <dbReference type="ARBA" id="ARBA00022448"/>
    </source>
</evidence>
<dbReference type="PANTHER" id="PTHR34295">
    <property type="entry name" value="BIOTIN TRANSPORTER BIOY"/>
    <property type="match status" value="1"/>
</dbReference>
<keyword evidence="5 9" id="KW-0812">Transmembrane</keyword>
<keyword evidence="4 8" id="KW-1003">Cell membrane</keyword>
<feature type="transmembrane region" description="Helical" evidence="9">
    <location>
        <begin position="155"/>
        <end position="173"/>
    </location>
</feature>
<dbReference type="OrthoDB" id="9803495at2"/>
<dbReference type="Pfam" id="PF02632">
    <property type="entry name" value="BioY"/>
    <property type="match status" value="1"/>
</dbReference>
<comment type="similarity">
    <text evidence="2 8">Belongs to the BioY family.</text>
</comment>
<dbReference type="KEGG" id="och:CES85_4592"/>
<evidence type="ECO:0000256" key="8">
    <source>
        <dbReference type="PIRNR" id="PIRNR016661"/>
    </source>
</evidence>
<dbReference type="InterPro" id="IPR003784">
    <property type="entry name" value="BioY"/>
</dbReference>
<dbReference type="AlphaFoldDB" id="A0A248UBU3"/>
<keyword evidence="7 8" id="KW-0472">Membrane</keyword>
<dbReference type="PIRSF" id="PIRSF016661">
    <property type="entry name" value="BioY"/>
    <property type="match status" value="1"/>
</dbReference>
<dbReference type="Proteomes" id="UP000215256">
    <property type="component" value="Chromosome 2"/>
</dbReference>
<name>A0A248UBU3_9HYPH</name>
<evidence type="ECO:0000256" key="6">
    <source>
        <dbReference type="ARBA" id="ARBA00022989"/>
    </source>
</evidence>
<evidence type="ECO:0000313" key="11">
    <source>
        <dbReference type="Proteomes" id="UP000215256"/>
    </source>
</evidence>
<evidence type="ECO:0000313" key="10">
    <source>
        <dbReference type="EMBL" id="ASV83809.1"/>
    </source>
</evidence>
<keyword evidence="3 8" id="KW-0813">Transport</keyword>
<proteinExistence type="inferred from homology"/>